<feature type="region of interest" description="Disordered" evidence="1">
    <location>
        <begin position="1"/>
        <end position="34"/>
    </location>
</feature>
<evidence type="ECO:0000313" key="4">
    <source>
        <dbReference type="Proteomes" id="UP000287651"/>
    </source>
</evidence>
<reference evidence="3 4" key="1">
    <citation type="journal article" date="2014" name="Agronomy (Basel)">
        <title>A Draft Genome Sequence for Ensete ventricosum, the Drought-Tolerant Tree Against Hunger.</title>
        <authorList>
            <person name="Harrison J."/>
            <person name="Moore K.A."/>
            <person name="Paszkiewicz K."/>
            <person name="Jones T."/>
            <person name="Grant M."/>
            <person name="Ambacheew D."/>
            <person name="Muzemil S."/>
            <person name="Studholme D.J."/>
        </authorList>
    </citation>
    <scope>NUCLEOTIDE SEQUENCE [LARGE SCALE GENOMIC DNA]</scope>
</reference>
<keyword evidence="2" id="KW-0812">Transmembrane</keyword>
<keyword evidence="2" id="KW-1133">Transmembrane helix</keyword>
<comment type="caution">
    <text evidence="3">The sequence shown here is derived from an EMBL/GenBank/DDBJ whole genome shotgun (WGS) entry which is preliminary data.</text>
</comment>
<gene>
    <name evidence="3" type="ORF">B296_00024341</name>
</gene>
<evidence type="ECO:0000256" key="1">
    <source>
        <dbReference type="SAM" id="MobiDB-lite"/>
    </source>
</evidence>
<keyword evidence="2" id="KW-0472">Membrane</keyword>
<name>A0A427AV70_ENSVE</name>
<dbReference type="AlphaFoldDB" id="A0A427AV70"/>
<feature type="transmembrane region" description="Helical" evidence="2">
    <location>
        <begin position="96"/>
        <end position="115"/>
    </location>
</feature>
<dbReference type="EMBL" id="AMZH03001231">
    <property type="protein sequence ID" value="RRT80111.1"/>
    <property type="molecule type" value="Genomic_DNA"/>
</dbReference>
<evidence type="ECO:0000313" key="3">
    <source>
        <dbReference type="EMBL" id="RRT80111.1"/>
    </source>
</evidence>
<proteinExistence type="predicted"/>
<organism evidence="3 4">
    <name type="scientific">Ensete ventricosum</name>
    <name type="common">Abyssinian banana</name>
    <name type="synonym">Musa ensete</name>
    <dbReference type="NCBI Taxonomy" id="4639"/>
    <lineage>
        <taxon>Eukaryota</taxon>
        <taxon>Viridiplantae</taxon>
        <taxon>Streptophyta</taxon>
        <taxon>Embryophyta</taxon>
        <taxon>Tracheophyta</taxon>
        <taxon>Spermatophyta</taxon>
        <taxon>Magnoliopsida</taxon>
        <taxon>Liliopsida</taxon>
        <taxon>Zingiberales</taxon>
        <taxon>Musaceae</taxon>
        <taxon>Ensete</taxon>
    </lineage>
</organism>
<dbReference type="Proteomes" id="UP000287651">
    <property type="component" value="Unassembled WGS sequence"/>
</dbReference>
<evidence type="ECO:0000256" key="2">
    <source>
        <dbReference type="SAM" id="Phobius"/>
    </source>
</evidence>
<protein>
    <submittedName>
        <fullName evidence="3">Uncharacterized protein</fullName>
    </submittedName>
</protein>
<accession>A0A427AV70</accession>
<sequence>MTAVEEGTAGVSAAIAKQEGGNDKGKSGWEGWPVGKKEWAAGQWQGRLRAMRRVKEKAAVRLLLRGLKATDEEMTTVGGEEEGRTEVAGGSPLSRMMLPASFLLFHYLSFLLAVAKMVR</sequence>